<accession>A0A9Q1GB14</accession>
<dbReference type="AlphaFoldDB" id="A0A9Q1GB14"/>
<name>A0A9Q1GB14_SYNKA</name>
<proteinExistence type="predicted"/>
<gene>
    <name evidence="2" type="ORF">SKAU_G00006550</name>
</gene>
<protein>
    <submittedName>
        <fullName evidence="2">Uncharacterized protein</fullName>
    </submittedName>
</protein>
<dbReference type="EMBL" id="JAINUF010000001">
    <property type="protein sequence ID" value="KAJ8379877.1"/>
    <property type="molecule type" value="Genomic_DNA"/>
</dbReference>
<sequence length="84" mass="8866">MSVSRDGVVLTDGRLLASVSKLLLTDKLLPGPAEGTSPAHLTGSSSPTAAPASTLKKPVSEKHNRCSLQGFVTKQHWVKGQFLQ</sequence>
<evidence type="ECO:0000313" key="3">
    <source>
        <dbReference type="Proteomes" id="UP001152622"/>
    </source>
</evidence>
<evidence type="ECO:0000313" key="2">
    <source>
        <dbReference type="EMBL" id="KAJ8379877.1"/>
    </source>
</evidence>
<feature type="region of interest" description="Disordered" evidence="1">
    <location>
        <begin position="29"/>
        <end position="61"/>
    </location>
</feature>
<evidence type="ECO:0000256" key="1">
    <source>
        <dbReference type="SAM" id="MobiDB-lite"/>
    </source>
</evidence>
<keyword evidence="3" id="KW-1185">Reference proteome</keyword>
<reference evidence="2" key="1">
    <citation type="journal article" date="2023" name="Science">
        <title>Genome structures resolve the early diversification of teleost fishes.</title>
        <authorList>
            <person name="Parey E."/>
            <person name="Louis A."/>
            <person name="Montfort J."/>
            <person name="Bouchez O."/>
            <person name="Roques C."/>
            <person name="Iampietro C."/>
            <person name="Lluch J."/>
            <person name="Castinel A."/>
            <person name="Donnadieu C."/>
            <person name="Desvignes T."/>
            <person name="Floi Bucao C."/>
            <person name="Jouanno E."/>
            <person name="Wen M."/>
            <person name="Mejri S."/>
            <person name="Dirks R."/>
            <person name="Jansen H."/>
            <person name="Henkel C."/>
            <person name="Chen W.J."/>
            <person name="Zahm M."/>
            <person name="Cabau C."/>
            <person name="Klopp C."/>
            <person name="Thompson A.W."/>
            <person name="Robinson-Rechavi M."/>
            <person name="Braasch I."/>
            <person name="Lecointre G."/>
            <person name="Bobe J."/>
            <person name="Postlethwait J.H."/>
            <person name="Berthelot C."/>
            <person name="Roest Crollius H."/>
            <person name="Guiguen Y."/>
        </authorList>
    </citation>
    <scope>NUCLEOTIDE SEQUENCE</scope>
    <source>
        <strain evidence="2">WJC10195</strain>
    </source>
</reference>
<comment type="caution">
    <text evidence="2">The sequence shown here is derived from an EMBL/GenBank/DDBJ whole genome shotgun (WGS) entry which is preliminary data.</text>
</comment>
<organism evidence="2 3">
    <name type="scientific">Synaphobranchus kaupii</name>
    <name type="common">Kaup's arrowtooth eel</name>
    <dbReference type="NCBI Taxonomy" id="118154"/>
    <lineage>
        <taxon>Eukaryota</taxon>
        <taxon>Metazoa</taxon>
        <taxon>Chordata</taxon>
        <taxon>Craniata</taxon>
        <taxon>Vertebrata</taxon>
        <taxon>Euteleostomi</taxon>
        <taxon>Actinopterygii</taxon>
        <taxon>Neopterygii</taxon>
        <taxon>Teleostei</taxon>
        <taxon>Anguilliformes</taxon>
        <taxon>Synaphobranchidae</taxon>
        <taxon>Synaphobranchus</taxon>
    </lineage>
</organism>
<dbReference type="Proteomes" id="UP001152622">
    <property type="component" value="Chromosome 1"/>
</dbReference>
<feature type="compositionally biased region" description="Low complexity" evidence="1">
    <location>
        <begin position="44"/>
        <end position="54"/>
    </location>
</feature>